<evidence type="ECO:0000313" key="5">
    <source>
        <dbReference type="Proteomes" id="UP000038200"/>
    </source>
</evidence>
<dbReference type="PROSITE" id="PS50005">
    <property type="entry name" value="TPR"/>
    <property type="match status" value="1"/>
</dbReference>
<dbReference type="EMBL" id="CDOL01000234">
    <property type="protein sequence ID" value="CEN53462.1"/>
    <property type="molecule type" value="Genomic_DNA"/>
</dbReference>
<accession>A0A0B7ITN2</accession>
<dbReference type="PANTHER" id="PTHR44858">
    <property type="entry name" value="TETRATRICOPEPTIDE REPEAT PROTEIN 6"/>
    <property type="match status" value="1"/>
</dbReference>
<dbReference type="Proteomes" id="UP000038200">
    <property type="component" value="Unassembled WGS sequence"/>
</dbReference>
<dbReference type="SMART" id="SM00028">
    <property type="entry name" value="TPR"/>
    <property type="match status" value="4"/>
</dbReference>
<dbReference type="RefSeq" id="WP_042008283.1">
    <property type="nucleotide sequence ID" value="NZ_CDOL01000234.1"/>
</dbReference>
<evidence type="ECO:0000313" key="4">
    <source>
        <dbReference type="EMBL" id="CEN53462.1"/>
    </source>
</evidence>
<dbReference type="AlphaFoldDB" id="A0A0B7ITN2"/>
<dbReference type="Pfam" id="PF13176">
    <property type="entry name" value="TPR_7"/>
    <property type="match status" value="1"/>
</dbReference>
<evidence type="ECO:0000256" key="3">
    <source>
        <dbReference type="PROSITE-ProRule" id="PRU00339"/>
    </source>
</evidence>
<sequence>MNKYLMFFVLLSYHCFSQQHQEEIIKTYLNDCAMKYNYNYQMKQWQDCLDLGLQRDSTIAYLWQQKAMPYFKAQKYEVGMSYLDKAVIYNPKRWLPYRGFIKCIFSKSYKEAIDDFEKSILLLGNQYEMDHTYRFYIALSYLQLNEFEKAERLFEQDISEQEQKFKTAHYLDLFYFGICKFELEKFDEAIIFFDKALEQYPQFSDVWYYKAVCFLRLGQSEKAVEPYEKAKDYAKQGYTINEDNVIYEKYPYQVRW</sequence>
<dbReference type="InterPro" id="IPR019734">
    <property type="entry name" value="TPR_rpt"/>
</dbReference>
<dbReference type="PANTHER" id="PTHR44858:SF1">
    <property type="entry name" value="UDP-N-ACETYLGLUCOSAMINE--PEPTIDE N-ACETYLGLUCOSAMINYLTRANSFERASE SPINDLY-RELATED"/>
    <property type="match status" value="1"/>
</dbReference>
<reference evidence="4 5" key="1">
    <citation type="submission" date="2015-01" db="EMBL/GenBank/DDBJ databases">
        <authorList>
            <person name="Xiang T."/>
            <person name="Song Y."/>
            <person name="Huang L."/>
            <person name="Wang B."/>
            <person name="Wu P."/>
        </authorList>
    </citation>
    <scope>NUCLEOTIDE SEQUENCE [LARGE SCALE GENOMIC DNA]</scope>
    <source>
        <strain evidence="4 5">CcD93</strain>
    </source>
</reference>
<dbReference type="OrthoDB" id="655905at2"/>
<keyword evidence="2 3" id="KW-0802">TPR repeat</keyword>
<dbReference type="InterPro" id="IPR050498">
    <property type="entry name" value="Ycf3"/>
</dbReference>
<dbReference type="Pfam" id="PF13431">
    <property type="entry name" value="TPR_17"/>
    <property type="match status" value="1"/>
</dbReference>
<organism evidence="4 5">
    <name type="scientific">Capnocytophaga canis</name>
    <dbReference type="NCBI Taxonomy" id="1848903"/>
    <lineage>
        <taxon>Bacteria</taxon>
        <taxon>Pseudomonadati</taxon>
        <taxon>Bacteroidota</taxon>
        <taxon>Flavobacteriia</taxon>
        <taxon>Flavobacteriales</taxon>
        <taxon>Flavobacteriaceae</taxon>
        <taxon>Capnocytophaga</taxon>
    </lineage>
</organism>
<protein>
    <submittedName>
        <fullName evidence="4">Uncharacterized protein</fullName>
    </submittedName>
</protein>
<dbReference type="SUPFAM" id="SSF48452">
    <property type="entry name" value="TPR-like"/>
    <property type="match status" value="2"/>
</dbReference>
<keyword evidence="1" id="KW-0677">Repeat</keyword>
<evidence type="ECO:0000256" key="2">
    <source>
        <dbReference type="ARBA" id="ARBA00022803"/>
    </source>
</evidence>
<proteinExistence type="predicted"/>
<gene>
    <name evidence="4" type="ORF">CCAND93_450006</name>
</gene>
<dbReference type="InterPro" id="IPR011990">
    <property type="entry name" value="TPR-like_helical_dom_sf"/>
</dbReference>
<feature type="repeat" description="TPR" evidence="3">
    <location>
        <begin position="170"/>
        <end position="203"/>
    </location>
</feature>
<dbReference type="Gene3D" id="1.25.40.10">
    <property type="entry name" value="Tetratricopeptide repeat domain"/>
    <property type="match status" value="2"/>
</dbReference>
<name>A0A0B7ITN2_9FLAO</name>
<evidence type="ECO:0000256" key="1">
    <source>
        <dbReference type="ARBA" id="ARBA00022737"/>
    </source>
</evidence>